<evidence type="ECO:0000256" key="2">
    <source>
        <dbReference type="ARBA" id="ARBA00022638"/>
    </source>
</evidence>
<dbReference type="Gene3D" id="1.10.530.40">
    <property type="match status" value="1"/>
</dbReference>
<dbReference type="InterPro" id="IPR023347">
    <property type="entry name" value="Lysozyme_dom_sf"/>
</dbReference>
<evidence type="ECO:0000313" key="4">
    <source>
        <dbReference type="EMBL" id="ACL57498.1"/>
    </source>
</evidence>
<dbReference type="SUPFAM" id="SSF53955">
    <property type="entry name" value="Lysozyme-like"/>
    <property type="match status" value="1"/>
</dbReference>
<feature type="region of interest" description="Disordered" evidence="3">
    <location>
        <begin position="610"/>
        <end position="647"/>
    </location>
</feature>
<gene>
    <name evidence="4" type="ordered locus">Mnod_2529</name>
</gene>
<dbReference type="RefSeq" id="WP_015929178.1">
    <property type="nucleotide sequence ID" value="NC_011894.1"/>
</dbReference>
<proteinExistence type="predicted"/>
<dbReference type="GO" id="GO:0031640">
    <property type="term" value="P:killing of cells of another organism"/>
    <property type="evidence" value="ECO:0007669"/>
    <property type="project" value="UniProtKB-KW"/>
</dbReference>
<dbReference type="InterPro" id="IPR023346">
    <property type="entry name" value="Lysozyme-like_dom_sf"/>
</dbReference>
<dbReference type="eggNOG" id="COG3772">
    <property type="taxonomic scope" value="Bacteria"/>
</dbReference>
<evidence type="ECO:0000256" key="1">
    <source>
        <dbReference type="ARBA" id="ARBA00022529"/>
    </source>
</evidence>
<name>B8ICT7_METNO</name>
<organism evidence="4 5">
    <name type="scientific">Methylobacterium nodulans (strain LMG 21967 / CNCM I-2342 / ORS 2060)</name>
    <dbReference type="NCBI Taxonomy" id="460265"/>
    <lineage>
        <taxon>Bacteria</taxon>
        <taxon>Pseudomonadati</taxon>
        <taxon>Pseudomonadota</taxon>
        <taxon>Alphaproteobacteria</taxon>
        <taxon>Hyphomicrobiales</taxon>
        <taxon>Methylobacteriaceae</taxon>
        <taxon>Methylobacterium</taxon>
    </lineage>
</organism>
<evidence type="ECO:0000256" key="3">
    <source>
        <dbReference type="SAM" id="MobiDB-lite"/>
    </source>
</evidence>
<dbReference type="EMBL" id="CP001349">
    <property type="protein sequence ID" value="ACL57498.1"/>
    <property type="molecule type" value="Genomic_DNA"/>
</dbReference>
<dbReference type="KEGG" id="mno:Mnod_2529"/>
<keyword evidence="1" id="KW-0929">Antimicrobial</keyword>
<keyword evidence="2" id="KW-0081">Bacteriolytic enzyme</keyword>
<dbReference type="GO" id="GO:0042742">
    <property type="term" value="P:defense response to bacterium"/>
    <property type="evidence" value="ECO:0007669"/>
    <property type="project" value="UniProtKB-KW"/>
</dbReference>
<dbReference type="CDD" id="cd16904">
    <property type="entry name" value="pesticin_lyz-like"/>
    <property type="match status" value="1"/>
</dbReference>
<accession>B8ICT7</accession>
<dbReference type="Proteomes" id="UP000008207">
    <property type="component" value="Chromosome"/>
</dbReference>
<dbReference type="AlphaFoldDB" id="B8ICT7"/>
<keyword evidence="5" id="KW-1185">Reference proteome</keyword>
<protein>
    <submittedName>
        <fullName evidence="4">Uncharacterized protein</fullName>
    </submittedName>
</protein>
<evidence type="ECO:0000313" key="5">
    <source>
        <dbReference type="Proteomes" id="UP000008207"/>
    </source>
</evidence>
<dbReference type="GO" id="GO:0003796">
    <property type="term" value="F:lysozyme activity"/>
    <property type="evidence" value="ECO:0007669"/>
    <property type="project" value="InterPro"/>
</dbReference>
<reference evidence="4 5" key="1">
    <citation type="submission" date="2009-01" db="EMBL/GenBank/DDBJ databases">
        <title>Complete sequence of chromosome of Methylobacterium nodulans ORS 2060.</title>
        <authorList>
            <consortium name="US DOE Joint Genome Institute"/>
            <person name="Lucas S."/>
            <person name="Copeland A."/>
            <person name="Lapidus A."/>
            <person name="Glavina del Rio T."/>
            <person name="Dalin E."/>
            <person name="Tice H."/>
            <person name="Bruce D."/>
            <person name="Goodwin L."/>
            <person name="Pitluck S."/>
            <person name="Sims D."/>
            <person name="Brettin T."/>
            <person name="Detter J.C."/>
            <person name="Han C."/>
            <person name="Larimer F."/>
            <person name="Land M."/>
            <person name="Hauser L."/>
            <person name="Kyrpides N."/>
            <person name="Ivanova N."/>
            <person name="Marx C.J."/>
            <person name="Richardson P."/>
        </authorList>
    </citation>
    <scope>NUCLEOTIDE SEQUENCE [LARGE SCALE GENOMIC DNA]</scope>
    <source>
        <strain evidence="5">LMG 21967 / CNCM I-2342 / ORS 2060</strain>
    </source>
</reference>
<sequence length="787" mass="85881">MCTDHAESAPTEAVAFEELLSELAQETAEHGAAPRERVFDDEADLLESPGGFPERSTTPISKDAIDLLIAAEVSSEAAYRAKFSHPIWPGGQSGVTIGIGYDVGTVSPAVLAQDWSEELSRELIQRLAASCGVLGPAAAHAIPKLRDITVPFETANRVFAARSVPQFVARTERALKNTRLLHPHCLGALVSLAYNRGPAFSKDGDRFREMRAIRDHMIDRRFDLIPGEFRSMKRLWAGNPKLRGLLLRREAEAKLFERGLAAGSARPESAALEAIPAGAPAAPEAAGLEGLFSTIGGWLRSVVQEPTRDHVMFALSRPDRDDGPIERDEHYVAVRVLAARIVNARRWTSLYHGAVHATCSMLYEGLGQDRIERQAVLAPDGFRDIDPKGPGKLLQVDRPLFGPMPYRGDLRLSIALFSVKSSDLAGPYLSLISDLSQTVSSGFLSAAQPFVAPVKKASDLLFGTSDAASLECGTVRGFEPLKAGIWVSIGARRDEIGSTDGFSLDPEDFRLLDADGQPFEDYPYLVFEIQRLRERDNWMEIPNLKTAWDALTTALAAGKLDEAKAAEQAFRRLCLAGGDLTERDATRLAAKAERKLALLADGTTEAPPLESLRSLDLYDDAPEAPVPLDEDAHTDPEAPLPEAPEPGLEAVRPWRVAEALLVLRRQVNARAPHRSKASDGTIGDAAHAVRTSDHNPWIVDAGTGVVTGMDLTHDPAGGCDAGALAEALRAGRDPRIKYVIWNRQIFSATVNPWTWRSYTGRNPHNKHVHISVREDKDHYDQASEWSL</sequence>
<dbReference type="OrthoDB" id="7323510at2"/>
<dbReference type="HOGENOM" id="CLU_356323_0_0_5"/>